<comment type="caution">
    <text evidence="4">The sequence shown here is derived from an EMBL/GenBank/DDBJ whole genome shotgun (WGS) entry which is preliminary data.</text>
</comment>
<evidence type="ECO:0000313" key="4">
    <source>
        <dbReference type="EMBL" id="MBO1078589.1"/>
    </source>
</evidence>
<dbReference type="EMBL" id="JACTNG010000002">
    <property type="protein sequence ID" value="MBO1078589.1"/>
    <property type="molecule type" value="Genomic_DNA"/>
</dbReference>
<dbReference type="RefSeq" id="WP_207416004.1">
    <property type="nucleotide sequence ID" value="NZ_CP061178.1"/>
</dbReference>
<name>A0ABS3KMC0_9PROT</name>
<keyword evidence="5" id="KW-1185">Reference proteome</keyword>
<dbReference type="Pfam" id="PF13778">
    <property type="entry name" value="DUF4174"/>
    <property type="match status" value="1"/>
</dbReference>
<reference evidence="4 5" key="1">
    <citation type="submission" date="2020-09" db="EMBL/GenBank/DDBJ databases">
        <title>Roseomonas.</title>
        <authorList>
            <person name="Zhu W."/>
        </authorList>
    </citation>
    <scope>NUCLEOTIDE SEQUENCE [LARGE SCALE GENOMIC DNA]</scope>
    <source>
        <strain evidence="4 5">573</strain>
    </source>
</reference>
<proteinExistence type="predicted"/>
<dbReference type="InterPro" id="IPR025232">
    <property type="entry name" value="DUF4174"/>
</dbReference>
<organism evidence="4 5">
    <name type="scientific">Roseomonas haemaphysalidis</name>
    <dbReference type="NCBI Taxonomy" id="2768162"/>
    <lineage>
        <taxon>Bacteria</taxon>
        <taxon>Pseudomonadati</taxon>
        <taxon>Pseudomonadota</taxon>
        <taxon>Alphaproteobacteria</taxon>
        <taxon>Acetobacterales</taxon>
        <taxon>Roseomonadaceae</taxon>
        <taxon>Roseomonas</taxon>
    </lineage>
</organism>
<feature type="signal peptide" evidence="2">
    <location>
        <begin position="1"/>
        <end position="22"/>
    </location>
</feature>
<protein>
    <submittedName>
        <fullName evidence="4">DUF4174 domain-containing protein</fullName>
    </submittedName>
</protein>
<gene>
    <name evidence="4" type="ORF">IAI61_06070</name>
</gene>
<evidence type="ECO:0000313" key="5">
    <source>
        <dbReference type="Proteomes" id="UP001518989"/>
    </source>
</evidence>
<dbReference type="Proteomes" id="UP001518989">
    <property type="component" value="Unassembled WGS sequence"/>
</dbReference>
<feature type="domain" description="DUF4174" evidence="3">
    <location>
        <begin position="23"/>
        <end position="138"/>
    </location>
</feature>
<accession>A0ABS3KMC0</accession>
<evidence type="ECO:0000256" key="2">
    <source>
        <dbReference type="SAM" id="SignalP"/>
    </source>
</evidence>
<sequence length="143" mass="15834">MRLRPFIGALTFCVFAASGAHALEQHTWRDRVVLVFAARDTATLAEQRTHTKAAEEALAERDMSVVAVVADKVEHWFGEERGDSDAAAIRARFKVPADQGFLVLLVGKDGEVKWRTEKPTDLEDAIALVDTMPMRQREKGEGG</sequence>
<evidence type="ECO:0000259" key="3">
    <source>
        <dbReference type="Pfam" id="PF13778"/>
    </source>
</evidence>
<feature type="chain" id="PRO_5046346331" evidence="2">
    <location>
        <begin position="23"/>
        <end position="143"/>
    </location>
</feature>
<keyword evidence="1 2" id="KW-0732">Signal</keyword>
<evidence type="ECO:0000256" key="1">
    <source>
        <dbReference type="ARBA" id="ARBA00022729"/>
    </source>
</evidence>